<evidence type="ECO:0000313" key="5">
    <source>
        <dbReference type="EMBL" id="OAY57108.1"/>
    </source>
</evidence>
<dbReference type="SUPFAM" id="SSF47699">
    <property type="entry name" value="Bifunctional inhibitor/lipid-transfer protein/seed storage 2S albumin"/>
    <property type="match status" value="1"/>
</dbReference>
<feature type="domain" description="Bifunctional inhibitor/plant lipid transfer protein/seed storage helical" evidence="4">
    <location>
        <begin position="32"/>
        <end position="73"/>
    </location>
</feature>
<dbReference type="GO" id="GO:0006869">
    <property type="term" value="P:lipid transport"/>
    <property type="evidence" value="ECO:0007669"/>
    <property type="project" value="InterPro"/>
</dbReference>
<dbReference type="GO" id="GO:0008289">
    <property type="term" value="F:lipid binding"/>
    <property type="evidence" value="ECO:0007669"/>
    <property type="project" value="UniProtKB-KW"/>
</dbReference>
<accession>A0A2C9WBM1</accession>
<dbReference type="InterPro" id="IPR033872">
    <property type="entry name" value="nsLTP2"/>
</dbReference>
<feature type="chain" id="PRO_5012022415" description="Bifunctional inhibitor/plant lipid transfer protein/seed storage helical domain-containing protein" evidence="3">
    <location>
        <begin position="29"/>
        <end position="98"/>
    </location>
</feature>
<dbReference type="PANTHER" id="PTHR33214">
    <property type="entry name" value="BIFUNCTIONAL INHIBITOR/LIPID-TRANSFER PROTEIN/SEED STORAGE 2S ALBUMIN SUPERFAMILY PROTEIN"/>
    <property type="match status" value="1"/>
</dbReference>
<gene>
    <name evidence="5" type="ORF">MANES_02G071100</name>
</gene>
<keyword evidence="3" id="KW-0732">Signal</keyword>
<dbReference type="EMBL" id="CM004388">
    <property type="protein sequence ID" value="OAY57108.1"/>
    <property type="molecule type" value="Genomic_DNA"/>
</dbReference>
<dbReference type="Gene3D" id="1.10.110.10">
    <property type="entry name" value="Plant lipid-transfer and hydrophobic proteins"/>
    <property type="match status" value="1"/>
</dbReference>
<keyword evidence="2" id="KW-0446">Lipid-binding</keyword>
<feature type="signal peptide" evidence="3">
    <location>
        <begin position="1"/>
        <end position="28"/>
    </location>
</feature>
<sequence>MAMRRKIWCFGLCAAVVMLWMGTEMTEAVVYSPVKLNACLPAINMARPPSTSCCQKTKEQRPCFCGFLRDPNLKHFFFPLAMIEKLLMPAVFPILSAK</sequence>
<evidence type="ECO:0000256" key="3">
    <source>
        <dbReference type="SAM" id="SignalP"/>
    </source>
</evidence>
<dbReference type="InterPro" id="IPR036312">
    <property type="entry name" value="Bifun_inhib/LTP/seed_sf"/>
</dbReference>
<keyword evidence="1" id="KW-0813">Transport</keyword>
<evidence type="ECO:0000256" key="2">
    <source>
        <dbReference type="ARBA" id="ARBA00023121"/>
    </source>
</evidence>
<protein>
    <recommendedName>
        <fullName evidence="4">Bifunctional inhibitor/plant lipid transfer protein/seed storage helical domain-containing protein</fullName>
    </recommendedName>
</protein>
<reference evidence="5" key="1">
    <citation type="submission" date="2016-02" db="EMBL/GenBank/DDBJ databases">
        <title>WGS assembly of Manihot esculenta.</title>
        <authorList>
            <person name="Bredeson J.V."/>
            <person name="Prochnik S.E."/>
            <person name="Lyons J.B."/>
            <person name="Schmutz J."/>
            <person name="Grimwood J."/>
            <person name="Vrebalov J."/>
            <person name="Bart R.S."/>
            <person name="Amuge T."/>
            <person name="Ferguson M.E."/>
            <person name="Green R."/>
            <person name="Putnam N."/>
            <person name="Stites J."/>
            <person name="Rounsley S."/>
            <person name="Rokhsar D.S."/>
        </authorList>
    </citation>
    <scope>NUCLEOTIDE SEQUENCE [LARGE SCALE GENOMIC DNA]</scope>
    <source>
        <tissue evidence="5">Leaf</tissue>
    </source>
</reference>
<dbReference type="Pfam" id="PF14368">
    <property type="entry name" value="LTP_2"/>
    <property type="match status" value="1"/>
</dbReference>
<evidence type="ECO:0000256" key="1">
    <source>
        <dbReference type="ARBA" id="ARBA00022448"/>
    </source>
</evidence>
<dbReference type="PANTHER" id="PTHR33214:SF44">
    <property type="entry name" value="NON-SPECIFIC LIPID TRANSFER PROTEIN GPI-ANCHORED 33"/>
    <property type="match status" value="1"/>
</dbReference>
<evidence type="ECO:0000259" key="4">
    <source>
        <dbReference type="Pfam" id="PF14368"/>
    </source>
</evidence>
<proteinExistence type="predicted"/>
<organism evidence="5">
    <name type="scientific">Manihot esculenta</name>
    <name type="common">Cassava</name>
    <name type="synonym">Jatropha manihot</name>
    <dbReference type="NCBI Taxonomy" id="3983"/>
    <lineage>
        <taxon>Eukaryota</taxon>
        <taxon>Viridiplantae</taxon>
        <taxon>Streptophyta</taxon>
        <taxon>Embryophyta</taxon>
        <taxon>Tracheophyta</taxon>
        <taxon>Spermatophyta</taxon>
        <taxon>Magnoliopsida</taxon>
        <taxon>eudicotyledons</taxon>
        <taxon>Gunneridae</taxon>
        <taxon>Pentapetalae</taxon>
        <taxon>rosids</taxon>
        <taxon>fabids</taxon>
        <taxon>Malpighiales</taxon>
        <taxon>Euphorbiaceae</taxon>
        <taxon>Crotonoideae</taxon>
        <taxon>Manihoteae</taxon>
        <taxon>Manihot</taxon>
    </lineage>
</organism>
<dbReference type="InterPro" id="IPR016140">
    <property type="entry name" value="Bifunc_inhib/LTP/seed_store"/>
</dbReference>
<dbReference type="STRING" id="3983.A0A2C9WBM1"/>
<dbReference type="AlphaFoldDB" id="A0A2C9WBM1"/>
<name>A0A2C9WBM1_MANES</name>